<sequence>MSKSRVPSCVNEVQPNYKLPDLKGFIEYVDFTPIAPIDEFKRGLREIIKLGVQNFFIDNKAIASTLLLSLVSLTENYFRNILSRAILICPHAQKVSSSQNVNLGTVLWYGSEKAIQGVSENFSFASSSEIKNVSQKLLGFQVQKNSLLESVLEEYDKVCNLRHAVVHSDGFLAGKNATSLSIVKVDKRVRVFFDYASFQEVSAMCLTLVTNYNDELFKEFCERWAIIWRRDYNINLSNEGEKFQEVWKLFFSMADYNESAIKDKMDMVDCMKSIKTIYQL</sequence>
<comment type="caution">
    <text evidence="1">The sequence shown here is derived from an EMBL/GenBank/DDBJ whole genome shotgun (WGS) entry which is preliminary data.</text>
</comment>
<evidence type="ECO:0008006" key="3">
    <source>
        <dbReference type="Google" id="ProtNLM"/>
    </source>
</evidence>
<protein>
    <recommendedName>
        <fullName evidence="3">RiboL-PSP-HEPN domain-containing protein</fullName>
    </recommendedName>
</protein>
<evidence type="ECO:0000313" key="1">
    <source>
        <dbReference type="EMBL" id="MCP8971340.1"/>
    </source>
</evidence>
<proteinExistence type="predicted"/>
<dbReference type="AlphaFoldDB" id="A0AA41XE97"/>
<organism evidence="1 2">
    <name type="scientific">Ectobacillus ponti</name>
    <dbReference type="NCBI Taxonomy" id="2961894"/>
    <lineage>
        <taxon>Bacteria</taxon>
        <taxon>Bacillati</taxon>
        <taxon>Bacillota</taxon>
        <taxon>Bacilli</taxon>
        <taxon>Bacillales</taxon>
        <taxon>Bacillaceae</taxon>
        <taxon>Ectobacillus</taxon>
    </lineage>
</organism>
<reference evidence="1" key="1">
    <citation type="submission" date="2022-07" db="EMBL/GenBank/DDBJ databases">
        <authorList>
            <person name="Li W.-J."/>
            <person name="Deng Q.-Q."/>
        </authorList>
    </citation>
    <scope>NUCLEOTIDE SEQUENCE</scope>
    <source>
        <strain evidence="1">SYSU M60031</strain>
    </source>
</reference>
<name>A0AA41XE97_9BACI</name>
<keyword evidence="2" id="KW-1185">Reference proteome</keyword>
<dbReference type="Proteomes" id="UP001156102">
    <property type="component" value="Unassembled WGS sequence"/>
</dbReference>
<dbReference type="RefSeq" id="WP_254761269.1">
    <property type="nucleotide sequence ID" value="NZ_JANCLT010000025.1"/>
</dbReference>
<dbReference type="EMBL" id="JANCLT010000025">
    <property type="protein sequence ID" value="MCP8971340.1"/>
    <property type="molecule type" value="Genomic_DNA"/>
</dbReference>
<gene>
    <name evidence="1" type="ORF">NK662_22745</name>
</gene>
<evidence type="ECO:0000313" key="2">
    <source>
        <dbReference type="Proteomes" id="UP001156102"/>
    </source>
</evidence>
<accession>A0AA41XE97</accession>